<dbReference type="PROSITE" id="PS50110">
    <property type="entry name" value="RESPONSE_REGULATORY"/>
    <property type="match status" value="1"/>
</dbReference>
<protein>
    <submittedName>
        <fullName evidence="3">Chemotaxis protein CheY</fullName>
    </submittedName>
</protein>
<name>A0ABM9EKR7_9BACI</name>
<feature type="modified residue" description="4-aspartylphosphate" evidence="1">
    <location>
        <position position="54"/>
    </location>
</feature>
<sequence length="119" mass="13161">MSKTILIADDSRFSRNLIMNILHREGFQVFFEASDGAIAVALYKKKSPDIVLLDLTMPTLNGLDALRRIIEFDPSAKVIICSAMGQKGLIVDAIKSGAKDFIVKPYFNDLGPAIRKLFS</sequence>
<keyword evidence="1" id="KW-0597">Phosphoprotein</keyword>
<dbReference type="EMBL" id="CALBWS010000001">
    <property type="protein sequence ID" value="CAH2713177.1"/>
    <property type="molecule type" value="Genomic_DNA"/>
</dbReference>
<dbReference type="InterPro" id="IPR001789">
    <property type="entry name" value="Sig_transdc_resp-reg_receiver"/>
</dbReference>
<reference evidence="3" key="1">
    <citation type="submission" date="2022-04" db="EMBL/GenBank/DDBJ databases">
        <authorList>
            <person name="Criscuolo A."/>
        </authorList>
    </citation>
    <scope>NUCLEOTIDE SEQUENCE</scope>
    <source>
        <strain evidence="3">CIP111895</strain>
    </source>
</reference>
<evidence type="ECO:0000256" key="1">
    <source>
        <dbReference type="PROSITE-ProRule" id="PRU00169"/>
    </source>
</evidence>
<dbReference type="SMART" id="SM00448">
    <property type="entry name" value="REC"/>
    <property type="match status" value="1"/>
</dbReference>
<dbReference type="InterPro" id="IPR052048">
    <property type="entry name" value="ST_Response_Regulator"/>
</dbReference>
<dbReference type="PANTHER" id="PTHR43228">
    <property type="entry name" value="TWO-COMPONENT RESPONSE REGULATOR"/>
    <property type="match status" value="1"/>
</dbReference>
<evidence type="ECO:0000313" key="3">
    <source>
        <dbReference type="EMBL" id="CAH2713177.1"/>
    </source>
</evidence>
<feature type="domain" description="Response regulatory" evidence="2">
    <location>
        <begin position="4"/>
        <end position="119"/>
    </location>
</feature>
<comment type="caution">
    <text evidence="3">The sequence shown here is derived from an EMBL/GenBank/DDBJ whole genome shotgun (WGS) entry which is preliminary data.</text>
</comment>
<gene>
    <name evidence="3" type="primary">cheY_3</name>
    <name evidence="3" type="ORF">BACCIP111895_00311</name>
</gene>
<dbReference type="SUPFAM" id="SSF52172">
    <property type="entry name" value="CheY-like"/>
    <property type="match status" value="1"/>
</dbReference>
<dbReference type="RefSeq" id="WP_248733518.1">
    <property type="nucleotide sequence ID" value="NZ_CALBWS010000001.1"/>
</dbReference>
<dbReference type="Proteomes" id="UP000838308">
    <property type="component" value="Unassembled WGS sequence"/>
</dbReference>
<keyword evidence="4" id="KW-1185">Reference proteome</keyword>
<organism evidence="3 4">
    <name type="scientific">Neobacillus rhizosphaerae</name>
    <dbReference type="NCBI Taxonomy" id="2880965"/>
    <lineage>
        <taxon>Bacteria</taxon>
        <taxon>Bacillati</taxon>
        <taxon>Bacillota</taxon>
        <taxon>Bacilli</taxon>
        <taxon>Bacillales</taxon>
        <taxon>Bacillaceae</taxon>
        <taxon>Neobacillus</taxon>
    </lineage>
</organism>
<dbReference type="PANTHER" id="PTHR43228:SF1">
    <property type="entry name" value="TWO-COMPONENT RESPONSE REGULATOR ARR22"/>
    <property type="match status" value="1"/>
</dbReference>
<proteinExistence type="predicted"/>
<dbReference type="InterPro" id="IPR011006">
    <property type="entry name" value="CheY-like_superfamily"/>
</dbReference>
<dbReference type="Pfam" id="PF00072">
    <property type="entry name" value="Response_reg"/>
    <property type="match status" value="1"/>
</dbReference>
<dbReference type="Gene3D" id="3.40.50.2300">
    <property type="match status" value="1"/>
</dbReference>
<accession>A0ABM9EKR7</accession>
<evidence type="ECO:0000313" key="4">
    <source>
        <dbReference type="Proteomes" id="UP000838308"/>
    </source>
</evidence>
<evidence type="ECO:0000259" key="2">
    <source>
        <dbReference type="PROSITE" id="PS50110"/>
    </source>
</evidence>